<feature type="transmembrane region" description="Helical" evidence="1">
    <location>
        <begin position="12"/>
        <end position="33"/>
    </location>
</feature>
<name>A0A517YRT2_9BACT</name>
<keyword evidence="1" id="KW-0472">Membrane</keyword>
<accession>A0A517YRT2</accession>
<dbReference type="Proteomes" id="UP000317369">
    <property type="component" value="Chromosome"/>
</dbReference>
<dbReference type="KEGG" id="pcor:KS4_09640"/>
<dbReference type="RefSeq" id="WP_145075228.1">
    <property type="nucleotide sequence ID" value="NZ_CP036425.1"/>
</dbReference>
<dbReference type="InterPro" id="IPR021994">
    <property type="entry name" value="DUF3592"/>
</dbReference>
<dbReference type="Pfam" id="PF12158">
    <property type="entry name" value="DUF3592"/>
    <property type="match status" value="1"/>
</dbReference>
<keyword evidence="4" id="KW-1185">Reference proteome</keyword>
<feature type="domain" description="DUF3592" evidence="2">
    <location>
        <begin position="51"/>
        <end position="135"/>
    </location>
</feature>
<dbReference type="AlphaFoldDB" id="A0A517YRT2"/>
<reference evidence="3 4" key="1">
    <citation type="submission" date="2019-02" db="EMBL/GenBank/DDBJ databases">
        <title>Deep-cultivation of Planctomycetes and their phenomic and genomic characterization uncovers novel biology.</title>
        <authorList>
            <person name="Wiegand S."/>
            <person name="Jogler M."/>
            <person name="Boedeker C."/>
            <person name="Pinto D."/>
            <person name="Vollmers J."/>
            <person name="Rivas-Marin E."/>
            <person name="Kohn T."/>
            <person name="Peeters S.H."/>
            <person name="Heuer A."/>
            <person name="Rast P."/>
            <person name="Oberbeckmann S."/>
            <person name="Bunk B."/>
            <person name="Jeske O."/>
            <person name="Meyerdierks A."/>
            <person name="Storesund J.E."/>
            <person name="Kallscheuer N."/>
            <person name="Luecker S."/>
            <person name="Lage O.M."/>
            <person name="Pohl T."/>
            <person name="Merkel B.J."/>
            <person name="Hornburger P."/>
            <person name="Mueller R.-W."/>
            <person name="Bruemmer F."/>
            <person name="Labrenz M."/>
            <person name="Spormann A.M."/>
            <person name="Op den Camp H."/>
            <person name="Overmann J."/>
            <person name="Amann R."/>
            <person name="Jetten M.S.M."/>
            <person name="Mascher T."/>
            <person name="Medema M.H."/>
            <person name="Devos D.P."/>
            <person name="Kaster A.-K."/>
            <person name="Ovreas L."/>
            <person name="Rohde M."/>
            <person name="Galperin M.Y."/>
            <person name="Jogler C."/>
        </authorList>
    </citation>
    <scope>NUCLEOTIDE SEQUENCE [LARGE SCALE GENOMIC DNA]</scope>
    <source>
        <strain evidence="3 4">KS4</strain>
    </source>
</reference>
<keyword evidence="1" id="KW-0812">Transmembrane</keyword>
<dbReference type="EMBL" id="CP036425">
    <property type="protein sequence ID" value="QDU32925.1"/>
    <property type="molecule type" value="Genomic_DNA"/>
</dbReference>
<organism evidence="3 4">
    <name type="scientific">Poriferisphaera corsica</name>
    <dbReference type="NCBI Taxonomy" id="2528020"/>
    <lineage>
        <taxon>Bacteria</taxon>
        <taxon>Pseudomonadati</taxon>
        <taxon>Planctomycetota</taxon>
        <taxon>Phycisphaerae</taxon>
        <taxon>Phycisphaerales</taxon>
        <taxon>Phycisphaeraceae</taxon>
        <taxon>Poriferisphaera</taxon>
    </lineage>
</organism>
<evidence type="ECO:0000313" key="4">
    <source>
        <dbReference type="Proteomes" id="UP000317369"/>
    </source>
</evidence>
<evidence type="ECO:0000313" key="3">
    <source>
        <dbReference type="EMBL" id="QDU32925.1"/>
    </source>
</evidence>
<dbReference type="OrthoDB" id="292707at2"/>
<evidence type="ECO:0000259" key="2">
    <source>
        <dbReference type="Pfam" id="PF12158"/>
    </source>
</evidence>
<keyword evidence="1" id="KW-1133">Transmembrane helix</keyword>
<sequence>MGLLKFSFSKLIKAYMILVGSVMILGLVGGVAVKLYEIQLAWRSDTFQSVEGHVESQTVILSSALGARNQYEPVVRYKYKVEGKEYTGSRIALAREVTFRKREDAKQWLRENIRENKRIEVFYQPNDHSVSTLNTAADLSMYSSLFTALKFASLGIVIAAIFLIPRFKRLFKVKKHQANKLISSK</sequence>
<proteinExistence type="predicted"/>
<evidence type="ECO:0000256" key="1">
    <source>
        <dbReference type="SAM" id="Phobius"/>
    </source>
</evidence>
<gene>
    <name evidence="3" type="ORF">KS4_09640</name>
</gene>
<protein>
    <recommendedName>
        <fullName evidence="2">DUF3592 domain-containing protein</fullName>
    </recommendedName>
</protein>
<feature type="transmembrane region" description="Helical" evidence="1">
    <location>
        <begin position="141"/>
        <end position="164"/>
    </location>
</feature>